<gene>
    <name evidence="1" type="ORF">OB960_11310</name>
</gene>
<comment type="caution">
    <text evidence="1">The sequence shown here is derived from an EMBL/GenBank/DDBJ whole genome shotgun (WGS) entry which is preliminary data.</text>
</comment>
<dbReference type="RefSeq" id="WP_338003820.1">
    <property type="nucleotide sequence ID" value="NZ_JAOPKA010000006.1"/>
</dbReference>
<dbReference type="Proteomes" id="UP001321018">
    <property type="component" value="Unassembled WGS sequence"/>
</dbReference>
<evidence type="ECO:0000313" key="2">
    <source>
        <dbReference type="Proteomes" id="UP001321018"/>
    </source>
</evidence>
<organism evidence="1 2">
    <name type="scientific">Natronoglomus mannanivorans</name>
    <dbReference type="NCBI Taxonomy" id="2979990"/>
    <lineage>
        <taxon>Archaea</taxon>
        <taxon>Methanobacteriati</taxon>
        <taxon>Methanobacteriota</taxon>
        <taxon>Stenosarchaea group</taxon>
        <taxon>Halobacteria</taxon>
        <taxon>Halobacteriales</taxon>
        <taxon>Natrialbaceae</taxon>
        <taxon>Natronoglomus</taxon>
    </lineage>
</organism>
<protein>
    <submittedName>
        <fullName evidence="1">Uncharacterized protein</fullName>
    </submittedName>
</protein>
<evidence type="ECO:0000313" key="1">
    <source>
        <dbReference type="EMBL" id="MCU4741985.1"/>
    </source>
</evidence>
<name>A0AAP2Z033_9EURY</name>
<proteinExistence type="predicted"/>
<reference evidence="1" key="1">
    <citation type="submission" date="2022-09" db="EMBL/GenBank/DDBJ databases">
        <title>Enrichment on poylsaccharides allowed isolation of novel metabolic and taxonomic groups of Haloarchaea.</title>
        <authorList>
            <person name="Sorokin D.Y."/>
            <person name="Elcheninov A.G."/>
            <person name="Khizhniak T.V."/>
            <person name="Kolganova T.V."/>
            <person name="Kublanov I.V."/>
        </authorList>
    </citation>
    <scope>NUCLEOTIDE SEQUENCE</scope>
    <source>
        <strain evidence="1">AArc-xg1-1</strain>
    </source>
</reference>
<dbReference type="EMBL" id="JAOPKA010000006">
    <property type="protein sequence ID" value="MCU4741985.1"/>
    <property type="molecule type" value="Genomic_DNA"/>
</dbReference>
<dbReference type="AlphaFoldDB" id="A0AAP2Z033"/>
<sequence length="409" mass="46933">MDKTDSDWENWKSLFDLNFSVSMERQMETKKGNLMNEHGPKSSSPALNKTIDSGLSFELFQTPGPGPKAEIGDIWHLPFIGYKRLPRYLAGLTLLRNQKAIKQDHHEYWRATGAFASQYVTLNRGADHSEIEPPALGDLNVDIVRDLCLLLQLLELRTIGKSRERLYMSHRKKSSPTTLDYIWTRLGTYTYQISSVYSSAVLEGLLRRRSSVLTSSGLLKEDDNISKNKKERAKELMNGNRAFIFDALRLWLEFDASDSTKRTIVEIEDLANFKHTPSDSSILSQYLTEGELPDQIPADSLATTKEIDKQIEEIIPKKDGFFFNLRDIRNRAAHREEFIRSMCAVITSVACLVFWDSVSRTTFDKLKNTIDLMNTQSRNSNHPYPLFSDRKSSDFTPDCFYGPWLKSLY</sequence>
<accession>A0AAP2Z033</accession>